<evidence type="ECO:0000313" key="1">
    <source>
        <dbReference type="EMBL" id="KAI8433055.1"/>
    </source>
</evidence>
<evidence type="ECO:0000313" key="2">
    <source>
        <dbReference type="Proteomes" id="UP001064048"/>
    </source>
</evidence>
<organism evidence="1 2">
    <name type="scientific">Choristoneura fumiferana</name>
    <name type="common">Spruce budworm moth</name>
    <name type="synonym">Archips fumiferana</name>
    <dbReference type="NCBI Taxonomy" id="7141"/>
    <lineage>
        <taxon>Eukaryota</taxon>
        <taxon>Metazoa</taxon>
        <taxon>Ecdysozoa</taxon>
        <taxon>Arthropoda</taxon>
        <taxon>Hexapoda</taxon>
        <taxon>Insecta</taxon>
        <taxon>Pterygota</taxon>
        <taxon>Neoptera</taxon>
        <taxon>Endopterygota</taxon>
        <taxon>Lepidoptera</taxon>
        <taxon>Glossata</taxon>
        <taxon>Ditrysia</taxon>
        <taxon>Tortricoidea</taxon>
        <taxon>Tortricidae</taxon>
        <taxon>Tortricinae</taxon>
        <taxon>Choristoneura</taxon>
    </lineage>
</organism>
<dbReference type="EMBL" id="CM046124">
    <property type="protein sequence ID" value="KAI8433055.1"/>
    <property type="molecule type" value="Genomic_DNA"/>
</dbReference>
<dbReference type="Proteomes" id="UP001064048">
    <property type="component" value="Chromosome 24"/>
</dbReference>
<sequence length="436" mass="47105">MWAIAQQAQADATNATTHCESRPVPSSRTFIGWPYDADCPEILTAKKWVLYTPMDIKLWRNMKGQGATFSSRRTMVGADMSFQGEYAASVLGLGGEPRDEPAPSPRPEPAPPPAPPAPQTNDKGAAVSTHHYELVQTSVFFGGFSAERERGAHAASTLRYPRLFAAGVPRYCSVHAALPLRRETAGKDASVHKLYTLPIHHDTLLHLESHTVNSPGCWGGGGGRGRGGGGAEEEGVLDLRARDPSVISVGSQHSGASEAAGYLDHVRSTVSVYSGNSNSSSDRDILDLSMPDKNSVTEVCYVCGDEYRRGTLANLHTKPPKDATVNLNMHSITTFDSIVYEVPSHWQHSPEQTDLSPLSGPGSAQRPRAAADSASFFHAATSQNKQPYFPIFGEQHPRPPRSRPKDALGTVRACAACHHHLLQQWAAYQTTGWPNG</sequence>
<comment type="caution">
    <text evidence="1">The sequence shown here is derived from an EMBL/GenBank/DDBJ whole genome shotgun (WGS) entry which is preliminary data.</text>
</comment>
<accession>A0ACC0KA49</accession>
<name>A0ACC0KA49_CHOFU</name>
<proteinExistence type="predicted"/>
<protein>
    <submittedName>
        <fullName evidence="1">Uncharacterized protein</fullName>
    </submittedName>
</protein>
<gene>
    <name evidence="1" type="ORF">MSG28_013913</name>
</gene>
<keyword evidence="2" id="KW-1185">Reference proteome</keyword>
<reference evidence="1 2" key="1">
    <citation type="journal article" date="2022" name="Genome Biol. Evol.">
        <title>The Spruce Budworm Genome: Reconstructing the Evolutionary History of Antifreeze Proteins.</title>
        <authorList>
            <person name="Beliveau C."/>
            <person name="Gagne P."/>
            <person name="Picq S."/>
            <person name="Vernygora O."/>
            <person name="Keeling C.I."/>
            <person name="Pinkney K."/>
            <person name="Doucet D."/>
            <person name="Wen F."/>
            <person name="Johnston J.S."/>
            <person name="Maaroufi H."/>
            <person name="Boyle B."/>
            <person name="Laroche J."/>
            <person name="Dewar K."/>
            <person name="Juretic N."/>
            <person name="Blackburn G."/>
            <person name="Nisole A."/>
            <person name="Brunet B."/>
            <person name="Brandao M."/>
            <person name="Lumley L."/>
            <person name="Duan J."/>
            <person name="Quan G."/>
            <person name="Lucarotti C.J."/>
            <person name="Roe A.D."/>
            <person name="Sperling F.A.H."/>
            <person name="Levesque R.C."/>
            <person name="Cusson M."/>
        </authorList>
    </citation>
    <scope>NUCLEOTIDE SEQUENCE [LARGE SCALE GENOMIC DNA]</scope>
    <source>
        <strain evidence="1">Glfc:IPQL:Cfum</strain>
    </source>
</reference>